<dbReference type="Pfam" id="PF13403">
    <property type="entry name" value="Hint_2"/>
    <property type="match status" value="1"/>
</dbReference>
<dbReference type="RefSeq" id="WP_193081708.1">
    <property type="nucleotide sequence ID" value="NZ_CP045201.1"/>
</dbReference>
<name>A0A7L9WGZ7_9RHOB</name>
<organism evidence="2 3">
    <name type="scientific">Pseudooceanicola spongiae</name>
    <dbReference type="NCBI Taxonomy" id="2613965"/>
    <lineage>
        <taxon>Bacteria</taxon>
        <taxon>Pseudomonadati</taxon>
        <taxon>Pseudomonadota</taxon>
        <taxon>Alphaproteobacteria</taxon>
        <taxon>Rhodobacterales</taxon>
        <taxon>Paracoccaceae</taxon>
        <taxon>Pseudooceanicola</taxon>
    </lineage>
</organism>
<evidence type="ECO:0000313" key="2">
    <source>
        <dbReference type="EMBL" id="QOL79499.1"/>
    </source>
</evidence>
<evidence type="ECO:0000313" key="3">
    <source>
        <dbReference type="Proteomes" id="UP000594118"/>
    </source>
</evidence>
<dbReference type="AlphaFoldDB" id="A0A7L9WGZ7"/>
<proteinExistence type="predicted"/>
<dbReference type="EMBL" id="CP045201">
    <property type="protein sequence ID" value="QOL79499.1"/>
    <property type="molecule type" value="Genomic_DNA"/>
</dbReference>
<dbReference type="Proteomes" id="UP000594118">
    <property type="component" value="Chromosome"/>
</dbReference>
<keyword evidence="3" id="KW-1185">Reference proteome</keyword>
<dbReference type="KEGG" id="pshq:F3W81_00775"/>
<dbReference type="InterPro" id="IPR028992">
    <property type="entry name" value="Hedgehog/Intein_dom"/>
</dbReference>
<feature type="domain" description="Hedgehog/Intein (Hint)" evidence="1">
    <location>
        <begin position="44"/>
        <end position="174"/>
    </location>
</feature>
<dbReference type="InterPro" id="IPR036844">
    <property type="entry name" value="Hint_dom_sf"/>
</dbReference>
<reference evidence="2 3" key="1">
    <citation type="submission" date="2019-10" db="EMBL/GenBank/DDBJ databases">
        <title>Pseudopuniceibacterium sp. HQ09 islated from Antarctica.</title>
        <authorList>
            <person name="Liao L."/>
            <person name="Su S."/>
            <person name="Chen B."/>
            <person name="Yu Y."/>
        </authorList>
    </citation>
    <scope>NUCLEOTIDE SEQUENCE [LARGE SCALE GENOMIC DNA]</scope>
    <source>
        <strain evidence="2 3">HQ09</strain>
    </source>
</reference>
<accession>A0A7L9WGZ7</accession>
<evidence type="ECO:0000259" key="1">
    <source>
        <dbReference type="Pfam" id="PF13403"/>
    </source>
</evidence>
<dbReference type="SUPFAM" id="SSF51294">
    <property type="entry name" value="Hedgehog/intein (Hint) domain"/>
    <property type="match status" value="1"/>
</dbReference>
<sequence>MFDISLLRIQSHEARPDENVRLPHHTFAPEIRFRDHESALSGMLAGTRVATVVGWQKIETLQVGDAVLTFDNGLQPLRAITRLDLWSGAGDCPKEQHPLHVPAAAIGNREDLILLPRQGVLIESATAERAFGDPLVLLRAEVLDGLCATSRRRATPGRQVYLLEFDDDQLVFASTGALCICPAGGDLLNRRFARPTGTGGQYTVLSMESDPALIAEILWELDVTWAGIVARKRQQADRRPAQGSRLVI</sequence>
<protein>
    <recommendedName>
        <fullName evidence="1">Hedgehog/Intein (Hint) domain-containing protein</fullName>
    </recommendedName>
</protein>
<gene>
    <name evidence="2" type="ORF">F3W81_00775</name>
</gene>